<keyword evidence="1" id="KW-0472">Membrane</keyword>
<comment type="caution">
    <text evidence="2">The sequence shown here is derived from an EMBL/GenBank/DDBJ whole genome shotgun (WGS) entry which is preliminary data.</text>
</comment>
<keyword evidence="3" id="KW-1185">Reference proteome</keyword>
<feature type="transmembrane region" description="Helical" evidence="1">
    <location>
        <begin position="204"/>
        <end position="223"/>
    </location>
</feature>
<evidence type="ECO:0000313" key="2">
    <source>
        <dbReference type="EMBL" id="OXA48160.1"/>
    </source>
</evidence>
<evidence type="ECO:0000256" key="1">
    <source>
        <dbReference type="SAM" id="Phobius"/>
    </source>
</evidence>
<sequence>MLTTSYKSLLIHHLKICKLLQCTWARWDANLGQIVPRNGSKLGLLYQKFQLMAGLLYSMGITLKISKGKDSIAEKAQGLVFLMLFFITLLARWYWPRLGVLNEPCRMLNACLRFEKVLIKEHPGRHPSLLDKLMVAFLQLLETTAILIPTIVIAIQLHNPCALPFLGSLSHYCSKGIWTAPPDWVHVFMLTTDFWIWLHFIYDGSFYIIYAFMVGIVCMVDYLEYFEKMALEIQNSGSSRASLEEHLDKVLHTYKCLRLLEKTINHAMKGQLVPAMIGVCPQIQVFSMFVCIKLYSKIPMPGFLIFPLVMFDSSVNNLVIETLAAKVNTNSVKFLSDLNRGLKSFPNKSSHRKEMRACTAAKIQFGQNFVDKGTPLVIENFCFNQTVSLLLLNSRNN</sequence>
<reference evidence="2 3" key="1">
    <citation type="submission" date="2015-12" db="EMBL/GenBank/DDBJ databases">
        <title>The genome of Folsomia candida.</title>
        <authorList>
            <person name="Faddeeva A."/>
            <person name="Derks M.F."/>
            <person name="Anvar Y."/>
            <person name="Smit S."/>
            <person name="Van Straalen N."/>
            <person name="Roelofs D."/>
        </authorList>
    </citation>
    <scope>NUCLEOTIDE SEQUENCE [LARGE SCALE GENOMIC DNA]</scope>
    <source>
        <strain evidence="2 3">VU population</strain>
        <tissue evidence="2">Whole body</tissue>
    </source>
</reference>
<dbReference type="OrthoDB" id="8297494at2759"/>
<protein>
    <recommendedName>
        <fullName evidence="4">Odorant receptor</fullName>
    </recommendedName>
</protein>
<dbReference type="Proteomes" id="UP000198287">
    <property type="component" value="Unassembled WGS sequence"/>
</dbReference>
<evidence type="ECO:0000313" key="3">
    <source>
        <dbReference type="Proteomes" id="UP000198287"/>
    </source>
</evidence>
<accession>A0A226DSW1</accession>
<dbReference type="AlphaFoldDB" id="A0A226DSW1"/>
<keyword evidence="1" id="KW-0812">Transmembrane</keyword>
<proteinExistence type="predicted"/>
<evidence type="ECO:0008006" key="4">
    <source>
        <dbReference type="Google" id="ProtNLM"/>
    </source>
</evidence>
<dbReference type="EMBL" id="LNIX01000012">
    <property type="protein sequence ID" value="OXA48160.1"/>
    <property type="molecule type" value="Genomic_DNA"/>
</dbReference>
<name>A0A226DSW1_FOLCA</name>
<organism evidence="2 3">
    <name type="scientific">Folsomia candida</name>
    <name type="common">Springtail</name>
    <dbReference type="NCBI Taxonomy" id="158441"/>
    <lineage>
        <taxon>Eukaryota</taxon>
        <taxon>Metazoa</taxon>
        <taxon>Ecdysozoa</taxon>
        <taxon>Arthropoda</taxon>
        <taxon>Hexapoda</taxon>
        <taxon>Collembola</taxon>
        <taxon>Entomobryomorpha</taxon>
        <taxon>Isotomoidea</taxon>
        <taxon>Isotomidae</taxon>
        <taxon>Proisotominae</taxon>
        <taxon>Folsomia</taxon>
    </lineage>
</organism>
<feature type="transmembrane region" description="Helical" evidence="1">
    <location>
        <begin position="49"/>
        <end position="66"/>
    </location>
</feature>
<feature type="transmembrane region" description="Helical" evidence="1">
    <location>
        <begin position="133"/>
        <end position="155"/>
    </location>
</feature>
<feature type="transmembrane region" description="Helical" evidence="1">
    <location>
        <begin position="78"/>
        <end position="95"/>
    </location>
</feature>
<gene>
    <name evidence="2" type="ORF">Fcan01_16887</name>
</gene>
<keyword evidence="1" id="KW-1133">Transmembrane helix</keyword>